<keyword evidence="1" id="KW-0472">Membrane</keyword>
<dbReference type="EMBL" id="JANVFS010000030">
    <property type="protein sequence ID" value="KAJ4471059.1"/>
    <property type="molecule type" value="Genomic_DNA"/>
</dbReference>
<dbReference type="Proteomes" id="UP001150238">
    <property type="component" value="Unassembled WGS sequence"/>
</dbReference>
<proteinExistence type="predicted"/>
<dbReference type="Pfam" id="PF10544">
    <property type="entry name" value="T5orf172"/>
    <property type="match status" value="1"/>
</dbReference>
<dbReference type="InterPro" id="IPR018306">
    <property type="entry name" value="Phage_T5_Orf172_DNA-bd"/>
</dbReference>
<name>A0A9W9DHN1_9AGAR</name>
<dbReference type="AlphaFoldDB" id="A0A9W9DHN1"/>
<evidence type="ECO:0000313" key="3">
    <source>
        <dbReference type="EMBL" id="KAJ4471059.1"/>
    </source>
</evidence>
<sequence length="378" mass="42639">MYGDRRSLGIRNSYCTSSELDMVNSEGTHGYARPSGWATSEFGYFKAMIVIGSIIYVFPLAAGIGAGLVYVPRRRSRPVALSIVINGSSEASLSFPDDVQNPYREPECWAVQASAFMCLGLLVTDMGFASQLNASAEEFKPDGFFLQLPLPVPSVALTAPPSCISGKEIKLLDVKEVGYLSMNKPYKGEFSGIITSPYHCSHARAFDTSTSTRDCHCHILRLTKRLSAALFLCVGRDSGLYPLTTVAMRRSFEELQQRFNMRQMSRISDADGEGYLYAYVHFDMWKVGMSKNFIRRQEEWDRDCPDGWRIWLPPIRVANRRRAEAVAHLLLEMACIDRPRVYCYHCQRTHTEQFLFSGSWPVVWTTIVYPIILRAAVA</sequence>
<reference evidence="3" key="2">
    <citation type="journal article" date="2023" name="Proc. Natl. Acad. Sci. U.S.A.">
        <title>A global phylogenomic analysis of the shiitake genus Lentinula.</title>
        <authorList>
            <person name="Sierra-Patev S."/>
            <person name="Min B."/>
            <person name="Naranjo-Ortiz M."/>
            <person name="Looney B."/>
            <person name="Konkel Z."/>
            <person name="Slot J.C."/>
            <person name="Sakamoto Y."/>
            <person name="Steenwyk J.L."/>
            <person name="Rokas A."/>
            <person name="Carro J."/>
            <person name="Camarero S."/>
            <person name="Ferreira P."/>
            <person name="Molpeceres G."/>
            <person name="Ruiz-Duenas F.J."/>
            <person name="Serrano A."/>
            <person name="Henrissat B."/>
            <person name="Drula E."/>
            <person name="Hughes K.W."/>
            <person name="Mata J.L."/>
            <person name="Ishikawa N.K."/>
            <person name="Vargas-Isla R."/>
            <person name="Ushijima S."/>
            <person name="Smith C.A."/>
            <person name="Donoghue J."/>
            <person name="Ahrendt S."/>
            <person name="Andreopoulos W."/>
            <person name="He G."/>
            <person name="LaButti K."/>
            <person name="Lipzen A."/>
            <person name="Ng V."/>
            <person name="Riley R."/>
            <person name="Sandor L."/>
            <person name="Barry K."/>
            <person name="Martinez A.T."/>
            <person name="Xiao Y."/>
            <person name="Gibbons J.G."/>
            <person name="Terashima K."/>
            <person name="Grigoriev I.V."/>
            <person name="Hibbett D."/>
        </authorList>
    </citation>
    <scope>NUCLEOTIDE SEQUENCE</scope>
    <source>
        <strain evidence="3">Sp2 HRB7682 ss15</strain>
    </source>
</reference>
<comment type="caution">
    <text evidence="3">The sequence shown here is derived from an EMBL/GenBank/DDBJ whole genome shotgun (WGS) entry which is preliminary data.</text>
</comment>
<keyword evidence="1" id="KW-0812">Transmembrane</keyword>
<evidence type="ECO:0000259" key="2">
    <source>
        <dbReference type="Pfam" id="PF10544"/>
    </source>
</evidence>
<organism evidence="3 4">
    <name type="scientific">Lentinula lateritia</name>
    <dbReference type="NCBI Taxonomy" id="40482"/>
    <lineage>
        <taxon>Eukaryota</taxon>
        <taxon>Fungi</taxon>
        <taxon>Dikarya</taxon>
        <taxon>Basidiomycota</taxon>
        <taxon>Agaricomycotina</taxon>
        <taxon>Agaricomycetes</taxon>
        <taxon>Agaricomycetidae</taxon>
        <taxon>Agaricales</taxon>
        <taxon>Marasmiineae</taxon>
        <taxon>Omphalotaceae</taxon>
        <taxon>Lentinula</taxon>
    </lineage>
</organism>
<feature type="transmembrane region" description="Helical" evidence="1">
    <location>
        <begin position="47"/>
        <end position="71"/>
    </location>
</feature>
<gene>
    <name evidence="3" type="ORF">C8J55DRAFT_491565</name>
</gene>
<accession>A0A9W9DHN1</accession>
<reference evidence="3" key="1">
    <citation type="submission" date="2022-08" db="EMBL/GenBank/DDBJ databases">
        <authorList>
            <consortium name="DOE Joint Genome Institute"/>
            <person name="Min B."/>
            <person name="Riley R."/>
            <person name="Sierra-Patev S."/>
            <person name="Naranjo-Ortiz M."/>
            <person name="Looney B."/>
            <person name="Konkel Z."/>
            <person name="Slot J.C."/>
            <person name="Sakamoto Y."/>
            <person name="Steenwyk J.L."/>
            <person name="Rokas A."/>
            <person name="Carro J."/>
            <person name="Camarero S."/>
            <person name="Ferreira P."/>
            <person name="Molpeceres G."/>
            <person name="Ruiz-Duenas F.J."/>
            <person name="Serrano A."/>
            <person name="Henrissat B."/>
            <person name="Drula E."/>
            <person name="Hughes K.W."/>
            <person name="Mata J.L."/>
            <person name="Ishikawa N.K."/>
            <person name="Vargas-Isla R."/>
            <person name="Ushijima S."/>
            <person name="Smith C.A."/>
            <person name="Ahrendt S."/>
            <person name="Andreopoulos W."/>
            <person name="He G."/>
            <person name="Labutti K."/>
            <person name="Lipzen A."/>
            <person name="Ng V."/>
            <person name="Sandor L."/>
            <person name="Barry K."/>
            <person name="Martinez A.T."/>
            <person name="Xiao Y."/>
            <person name="Gibbons J.G."/>
            <person name="Terashima K."/>
            <person name="Hibbett D.S."/>
            <person name="Grigoriev I.V."/>
        </authorList>
    </citation>
    <scope>NUCLEOTIDE SEQUENCE</scope>
    <source>
        <strain evidence="3">Sp2 HRB7682 ss15</strain>
    </source>
</reference>
<protein>
    <recommendedName>
        <fullName evidence="2">Bacteriophage T5 Orf172 DNA-binding domain-containing protein</fullName>
    </recommendedName>
</protein>
<keyword evidence="1" id="KW-1133">Transmembrane helix</keyword>
<evidence type="ECO:0000256" key="1">
    <source>
        <dbReference type="SAM" id="Phobius"/>
    </source>
</evidence>
<evidence type="ECO:0000313" key="4">
    <source>
        <dbReference type="Proteomes" id="UP001150238"/>
    </source>
</evidence>
<feature type="domain" description="Bacteriophage T5 Orf172 DNA-binding" evidence="2">
    <location>
        <begin position="275"/>
        <end position="355"/>
    </location>
</feature>